<dbReference type="HOGENOM" id="CLU_012066_2_0_1"/>
<evidence type="ECO:0000259" key="1">
    <source>
        <dbReference type="Pfam" id="PF14033"/>
    </source>
</evidence>
<dbReference type="InterPro" id="IPR049192">
    <property type="entry name" value="DUF4246_C"/>
</dbReference>
<accession>A0A0C3H156</accession>
<evidence type="ECO:0000313" key="3">
    <source>
        <dbReference type="EMBL" id="KIM96241.1"/>
    </source>
</evidence>
<dbReference type="InterPro" id="IPR025340">
    <property type="entry name" value="DUF4246"/>
</dbReference>
<evidence type="ECO:0000259" key="2">
    <source>
        <dbReference type="Pfam" id="PF21666"/>
    </source>
</evidence>
<name>A0A0C3H156_OIDMZ</name>
<keyword evidence="4" id="KW-1185">Reference proteome</keyword>
<dbReference type="PANTHER" id="PTHR33119:SF1">
    <property type="entry name" value="FE2OG DIOXYGENASE DOMAIN-CONTAINING PROTEIN"/>
    <property type="match status" value="1"/>
</dbReference>
<dbReference type="InterPro" id="IPR049207">
    <property type="entry name" value="DUF4246_N"/>
</dbReference>
<reference evidence="3 4" key="1">
    <citation type="submission" date="2014-04" db="EMBL/GenBank/DDBJ databases">
        <authorList>
            <consortium name="DOE Joint Genome Institute"/>
            <person name="Kuo A."/>
            <person name="Martino E."/>
            <person name="Perotto S."/>
            <person name="Kohler A."/>
            <person name="Nagy L.G."/>
            <person name="Floudas D."/>
            <person name="Copeland A."/>
            <person name="Barry K.W."/>
            <person name="Cichocki N."/>
            <person name="Veneault-Fourrey C."/>
            <person name="LaButti K."/>
            <person name="Lindquist E.A."/>
            <person name="Lipzen A."/>
            <person name="Lundell T."/>
            <person name="Morin E."/>
            <person name="Murat C."/>
            <person name="Sun H."/>
            <person name="Tunlid A."/>
            <person name="Henrissat B."/>
            <person name="Grigoriev I.V."/>
            <person name="Hibbett D.S."/>
            <person name="Martin F."/>
            <person name="Nordberg H.P."/>
            <person name="Cantor M.N."/>
            <person name="Hua S.X."/>
        </authorList>
    </citation>
    <scope>NUCLEOTIDE SEQUENCE [LARGE SCALE GENOMIC DNA]</scope>
    <source>
        <strain evidence="3 4">Zn</strain>
    </source>
</reference>
<proteinExistence type="predicted"/>
<dbReference type="Proteomes" id="UP000054321">
    <property type="component" value="Unassembled WGS sequence"/>
</dbReference>
<protein>
    <submittedName>
        <fullName evidence="3">Uncharacterized protein</fullName>
    </submittedName>
</protein>
<dbReference type="PANTHER" id="PTHR33119">
    <property type="entry name" value="IFI3P"/>
    <property type="match status" value="1"/>
</dbReference>
<feature type="domain" description="DUF4246" evidence="1">
    <location>
        <begin position="105"/>
        <end position="704"/>
    </location>
</feature>
<organism evidence="3 4">
    <name type="scientific">Oidiodendron maius (strain Zn)</name>
    <dbReference type="NCBI Taxonomy" id="913774"/>
    <lineage>
        <taxon>Eukaryota</taxon>
        <taxon>Fungi</taxon>
        <taxon>Dikarya</taxon>
        <taxon>Ascomycota</taxon>
        <taxon>Pezizomycotina</taxon>
        <taxon>Leotiomycetes</taxon>
        <taxon>Leotiomycetes incertae sedis</taxon>
        <taxon>Myxotrichaceae</taxon>
        <taxon>Oidiodendron</taxon>
    </lineage>
</organism>
<dbReference type="OrthoDB" id="415532at2759"/>
<feature type="domain" description="DUF4246" evidence="2">
    <location>
        <begin position="28"/>
        <end position="95"/>
    </location>
</feature>
<dbReference type="EMBL" id="KN832885">
    <property type="protein sequence ID" value="KIM96241.1"/>
    <property type="molecule type" value="Genomic_DNA"/>
</dbReference>
<dbReference type="Pfam" id="PF14033">
    <property type="entry name" value="DUF4246"/>
    <property type="match status" value="1"/>
</dbReference>
<dbReference type="InParanoid" id="A0A0C3H156"/>
<reference evidence="4" key="2">
    <citation type="submission" date="2015-01" db="EMBL/GenBank/DDBJ databases">
        <title>Evolutionary Origins and Diversification of the Mycorrhizal Mutualists.</title>
        <authorList>
            <consortium name="DOE Joint Genome Institute"/>
            <consortium name="Mycorrhizal Genomics Consortium"/>
            <person name="Kohler A."/>
            <person name="Kuo A."/>
            <person name="Nagy L.G."/>
            <person name="Floudas D."/>
            <person name="Copeland A."/>
            <person name="Barry K.W."/>
            <person name="Cichocki N."/>
            <person name="Veneault-Fourrey C."/>
            <person name="LaButti K."/>
            <person name="Lindquist E.A."/>
            <person name="Lipzen A."/>
            <person name="Lundell T."/>
            <person name="Morin E."/>
            <person name="Murat C."/>
            <person name="Riley R."/>
            <person name="Ohm R."/>
            <person name="Sun H."/>
            <person name="Tunlid A."/>
            <person name="Henrissat B."/>
            <person name="Grigoriev I.V."/>
            <person name="Hibbett D.S."/>
            <person name="Martin F."/>
        </authorList>
    </citation>
    <scope>NUCLEOTIDE SEQUENCE [LARGE SCALE GENOMIC DNA]</scope>
    <source>
        <strain evidence="4">Zn</strain>
    </source>
</reference>
<evidence type="ECO:0000313" key="4">
    <source>
        <dbReference type="Proteomes" id="UP000054321"/>
    </source>
</evidence>
<dbReference type="STRING" id="913774.A0A0C3H156"/>
<dbReference type="AlphaFoldDB" id="A0A0C3H156"/>
<sequence length="765" mass="89224">MATRSTSPAEASHLMILMDNTGRGPLQVPGFGGIPLDYMLEYEHRFAHGTNDWQQVPAVTARELAMVAIMNNLTDKPEWQVKIFDEKIVARWREEACATTPLMSEKVWTWCLAELRDKVMHFEKNQYIRVLDTGSCICKSDTLVPDSLASEFKSRVAPLVEQQDKDWQPESDEQVLNIVDPSLFPLVYGRSLVLEDGGQVDLDDIFGSYEQAKVASKHVDRRVDSLKVQKQIEKGLNHPLSLSIHHSKREFYYWSFNFQWLPCEVEFSGDFGTDVHITSYINNLHPAHKSLYRSIEKLISLAIKPWNDCLIQGQHDFKDGENRAQRGPVPLRIITYGAEWENELPEWALAFNIPSPERIKRYQAAKEILKNTSETENEEEKEKRLKAQRIINGMPDVEGRENIKTPTPELWEMARKYLELPDRGSRTPGHVPKDWARSIQTTWGYIFRKHTELMHWKHPEPGTAFSYEEWKAGNNNKAVVDMVTERLDFPKGSFRPRNPGHKPYKISLQDTFRKQGLQIIVKIDGIELTPDKPKYHGSSWKFEGQMNEHIVATAMYAYDVKNVTETRIAFRQETPINEMFYKYAEHRYTNKKYGMHNQPAHRYGKQWYEIEALAQILGFGKQDLMKEKAYPPILPFQNIGSVRTPQGRLITFPHTMEHRVEPFELADPNLPGYHRSVVLYLVDPHYRVCSTRNVLPQQFHWWAEASSDEFVKLGVPREISTEITRRTDDWLMGMDEATKHRLEMMKEHRWMDVVRYRGMPLYGFW</sequence>
<dbReference type="Pfam" id="PF21666">
    <property type="entry name" value="DUF4246_N"/>
    <property type="match status" value="1"/>
</dbReference>
<gene>
    <name evidence="3" type="ORF">OIDMADRAFT_106244</name>
</gene>